<dbReference type="OrthoDB" id="9805893at2"/>
<keyword evidence="2" id="KW-1185">Reference proteome</keyword>
<dbReference type="eggNOG" id="ENOG5033A7M">
    <property type="taxonomic scope" value="Bacteria"/>
</dbReference>
<dbReference type="RefSeq" id="WP_012590863.1">
    <property type="nucleotide sequence ID" value="NC_011666.1"/>
</dbReference>
<protein>
    <recommendedName>
        <fullName evidence="3">Histidine kinase</fullName>
    </recommendedName>
</protein>
<dbReference type="KEGG" id="msl:Msil_1848"/>
<evidence type="ECO:0008006" key="3">
    <source>
        <dbReference type="Google" id="ProtNLM"/>
    </source>
</evidence>
<name>B8EM12_METSB</name>
<accession>B8EM12</accession>
<organism evidence="1 2">
    <name type="scientific">Methylocella silvestris (strain DSM 15510 / CIP 108128 / LMG 27833 / NCIMB 13906 / BL2)</name>
    <dbReference type="NCBI Taxonomy" id="395965"/>
    <lineage>
        <taxon>Bacteria</taxon>
        <taxon>Pseudomonadati</taxon>
        <taxon>Pseudomonadota</taxon>
        <taxon>Alphaproteobacteria</taxon>
        <taxon>Hyphomicrobiales</taxon>
        <taxon>Beijerinckiaceae</taxon>
        <taxon>Methylocella</taxon>
    </lineage>
</organism>
<reference evidence="1 2" key="1">
    <citation type="journal article" date="2010" name="J. Bacteriol.">
        <title>Complete genome sequence of the aerobic facultative methanotroph Methylocella silvestris BL2.</title>
        <authorList>
            <person name="Chen Y."/>
            <person name="Crombie A."/>
            <person name="Rahman M.T."/>
            <person name="Dedysh S.N."/>
            <person name="Liesack W."/>
            <person name="Stott M.B."/>
            <person name="Alam M."/>
            <person name="Theisen A.R."/>
            <person name="Murrell J.C."/>
            <person name="Dunfield P.F."/>
        </authorList>
    </citation>
    <scope>NUCLEOTIDE SEQUENCE [LARGE SCALE GENOMIC DNA]</scope>
    <source>
        <strain evidence="2">DSM 15510 / CIP 108128 / LMG 27833 / NCIMB 13906 / BL2</strain>
    </source>
</reference>
<dbReference type="AlphaFoldDB" id="B8EM12"/>
<evidence type="ECO:0000313" key="2">
    <source>
        <dbReference type="Proteomes" id="UP000002257"/>
    </source>
</evidence>
<evidence type="ECO:0000313" key="1">
    <source>
        <dbReference type="EMBL" id="ACK50793.1"/>
    </source>
</evidence>
<gene>
    <name evidence="1" type="ordered locus">Msil_1848</name>
</gene>
<dbReference type="EMBL" id="CP001280">
    <property type="protein sequence ID" value="ACK50793.1"/>
    <property type="molecule type" value="Genomic_DNA"/>
</dbReference>
<dbReference type="Proteomes" id="UP000002257">
    <property type="component" value="Chromosome"/>
</dbReference>
<dbReference type="STRING" id="395965.Msil_1848"/>
<sequence length="47" mass="5165">MPSLFRFLVVLALIAGAIFAGMLALVAFVQPEPREISQTIPPQRLNK</sequence>
<dbReference type="HOGENOM" id="CLU_191964_0_1_5"/>
<proteinExistence type="predicted"/>